<dbReference type="Pfam" id="PF02643">
    <property type="entry name" value="DUF192"/>
    <property type="match status" value="1"/>
</dbReference>
<comment type="caution">
    <text evidence="1">The sequence shown here is derived from an EMBL/GenBank/DDBJ whole genome shotgun (WGS) entry which is preliminary data.</text>
</comment>
<reference evidence="3" key="3">
    <citation type="submission" date="2015-08" db="EMBL/GenBank/DDBJ databases">
        <title>Draft Genome Sequence of a Heterotrophic Facultative Anaerobic Bacterium Ardenticatena maritima Strain 110S.</title>
        <authorList>
            <person name="Kawaichi S."/>
            <person name="Yoshida T."/>
            <person name="Sako Y."/>
            <person name="Nakamura R."/>
        </authorList>
    </citation>
    <scope>NUCLEOTIDE SEQUENCE [LARGE SCALE GENOMIC DNA]</scope>
    <source>
        <strain evidence="3">110S</strain>
    </source>
</reference>
<organism evidence="1 3">
    <name type="scientific">Ardenticatena maritima</name>
    <dbReference type="NCBI Taxonomy" id="872965"/>
    <lineage>
        <taxon>Bacteria</taxon>
        <taxon>Bacillati</taxon>
        <taxon>Chloroflexota</taxon>
        <taxon>Ardenticatenia</taxon>
        <taxon>Ardenticatenales</taxon>
        <taxon>Ardenticatenaceae</taxon>
        <taxon>Ardenticatena</taxon>
    </lineage>
</organism>
<dbReference type="RefSeq" id="WP_082374326.1">
    <property type="nucleotide sequence ID" value="NZ_BBZA01000182.1"/>
</dbReference>
<dbReference type="InterPro" id="IPR003795">
    <property type="entry name" value="DUF192"/>
</dbReference>
<evidence type="ECO:0000313" key="2">
    <source>
        <dbReference type="EMBL" id="KPL88242.1"/>
    </source>
</evidence>
<gene>
    <name evidence="1" type="ORF">ARMA_2139</name>
    <name evidence="2" type="ORF">SE16_05185</name>
</gene>
<evidence type="ECO:0000313" key="4">
    <source>
        <dbReference type="Proteomes" id="UP000050502"/>
    </source>
</evidence>
<dbReference type="Proteomes" id="UP000050502">
    <property type="component" value="Unassembled WGS sequence"/>
</dbReference>
<dbReference type="PANTHER" id="PTHR37953:SF1">
    <property type="entry name" value="UPF0127 PROTEIN MJ1496"/>
    <property type="match status" value="1"/>
</dbReference>
<keyword evidence="3" id="KW-1185">Reference proteome</keyword>
<protein>
    <recommendedName>
        <fullName evidence="5">DUF192 domain-containing protein</fullName>
    </recommendedName>
</protein>
<dbReference type="EMBL" id="BBZA01000182">
    <property type="protein sequence ID" value="GAP63716.1"/>
    <property type="molecule type" value="Genomic_DNA"/>
</dbReference>
<sequence>MAYLRIENTARQTVLCHRARRADSFGSRLRGLMFRRSLVPEDGLLLVPDWSIHTFFMRFPIDVLFLDTDWRVLSAYPSVPPWRVGPVHRGAYAVLELPPGTIARTNTHVGDSLSLQEIEQ</sequence>
<evidence type="ECO:0008006" key="5">
    <source>
        <dbReference type="Google" id="ProtNLM"/>
    </source>
</evidence>
<dbReference type="Proteomes" id="UP000037784">
    <property type="component" value="Unassembled WGS sequence"/>
</dbReference>
<dbReference type="STRING" id="872965.SE16_05185"/>
<reference evidence="1 3" key="1">
    <citation type="journal article" date="2015" name="Genome Announc.">
        <title>Draft Genome Sequence of a Heterotrophic Facultative Anaerobic Thermophilic Bacterium, Ardenticatena maritima Strain 110ST.</title>
        <authorList>
            <person name="Kawaichi S."/>
            <person name="Yoshida T."/>
            <person name="Sako Y."/>
            <person name="Nakamura R."/>
        </authorList>
    </citation>
    <scope>NUCLEOTIDE SEQUENCE [LARGE SCALE GENOMIC DNA]</scope>
    <source>
        <strain evidence="1 3">110S</strain>
    </source>
</reference>
<accession>A0A0M8KAM3</accession>
<dbReference type="OrthoDB" id="9813379at2"/>
<dbReference type="InParanoid" id="A0A0M8KAM3"/>
<name>A0A0M8KAM3_9CHLR</name>
<dbReference type="PANTHER" id="PTHR37953">
    <property type="entry name" value="UPF0127 PROTEIN MJ1496"/>
    <property type="match status" value="1"/>
</dbReference>
<reference evidence="2 4" key="2">
    <citation type="submission" date="2015-07" db="EMBL/GenBank/DDBJ databases">
        <title>Whole genome sequence of Ardenticatena maritima DSM 23922.</title>
        <authorList>
            <person name="Hemp J."/>
            <person name="Ward L.M."/>
            <person name="Pace L.A."/>
            <person name="Fischer W.W."/>
        </authorList>
    </citation>
    <scope>NUCLEOTIDE SEQUENCE [LARGE SCALE GENOMIC DNA]</scope>
    <source>
        <strain evidence="2 4">110S</strain>
    </source>
</reference>
<evidence type="ECO:0000313" key="3">
    <source>
        <dbReference type="Proteomes" id="UP000037784"/>
    </source>
</evidence>
<dbReference type="InterPro" id="IPR038695">
    <property type="entry name" value="Saro_0823-like_sf"/>
</dbReference>
<dbReference type="EMBL" id="LGKN01000004">
    <property type="protein sequence ID" value="KPL88242.1"/>
    <property type="molecule type" value="Genomic_DNA"/>
</dbReference>
<proteinExistence type="predicted"/>
<dbReference type="Gene3D" id="2.60.120.1140">
    <property type="entry name" value="Protein of unknown function DUF192"/>
    <property type="match status" value="1"/>
</dbReference>
<evidence type="ECO:0000313" key="1">
    <source>
        <dbReference type="EMBL" id="GAP63716.1"/>
    </source>
</evidence>
<dbReference type="AlphaFoldDB" id="A0A0M8KAM3"/>